<reference evidence="2 3" key="1">
    <citation type="submission" date="2015-04" db="EMBL/GenBank/DDBJ databases">
        <title>Complete genome sequence of Schizopora paradoxa KUC8140, a cosmopolitan wood degrader in East Asia.</title>
        <authorList>
            <consortium name="DOE Joint Genome Institute"/>
            <person name="Min B."/>
            <person name="Park H."/>
            <person name="Jang Y."/>
            <person name="Kim J.-J."/>
            <person name="Kim K.H."/>
            <person name="Pangilinan J."/>
            <person name="Lipzen A."/>
            <person name="Riley R."/>
            <person name="Grigoriev I.V."/>
            <person name="Spatafora J.W."/>
            <person name="Choi I.-G."/>
        </authorList>
    </citation>
    <scope>NUCLEOTIDE SEQUENCE [LARGE SCALE GENOMIC DNA]</scope>
    <source>
        <strain evidence="2 3">KUC8140</strain>
    </source>
</reference>
<dbReference type="EMBL" id="KQ085903">
    <property type="protein sequence ID" value="KLO17529.1"/>
    <property type="molecule type" value="Genomic_DNA"/>
</dbReference>
<evidence type="ECO:0000313" key="3">
    <source>
        <dbReference type="Proteomes" id="UP000053477"/>
    </source>
</evidence>
<feature type="domain" description="DUF6532" evidence="1">
    <location>
        <begin position="5"/>
        <end position="59"/>
    </location>
</feature>
<dbReference type="OrthoDB" id="3268553at2759"/>
<evidence type="ECO:0000313" key="2">
    <source>
        <dbReference type="EMBL" id="KLO17529.1"/>
    </source>
</evidence>
<dbReference type="InParanoid" id="A0A0H2S0M1"/>
<proteinExistence type="predicted"/>
<dbReference type="Proteomes" id="UP000053477">
    <property type="component" value="Unassembled WGS sequence"/>
</dbReference>
<accession>A0A0H2S0M1</accession>
<evidence type="ECO:0000259" key="1">
    <source>
        <dbReference type="Pfam" id="PF20149"/>
    </source>
</evidence>
<dbReference type="Pfam" id="PF20149">
    <property type="entry name" value="DUF6532"/>
    <property type="match status" value="1"/>
</dbReference>
<name>A0A0H2S0M1_9AGAM</name>
<gene>
    <name evidence="2" type="ORF">SCHPADRAFT_957236</name>
</gene>
<sequence length="118" mass="13136">MQKEFCRDESGVSPFVIALVCSVIQCCLEEFQNGTRTLIPYTTLQYSGKYRAICRLMARISERNPAGMQKLCVKTMKRGLRSAGAGAHREVETSMTDADIDAAAAELDELSEEEEYSD</sequence>
<dbReference type="AlphaFoldDB" id="A0A0H2S0M1"/>
<protein>
    <recommendedName>
        <fullName evidence="1">DUF6532 domain-containing protein</fullName>
    </recommendedName>
</protein>
<organism evidence="2 3">
    <name type="scientific">Schizopora paradoxa</name>
    <dbReference type="NCBI Taxonomy" id="27342"/>
    <lineage>
        <taxon>Eukaryota</taxon>
        <taxon>Fungi</taxon>
        <taxon>Dikarya</taxon>
        <taxon>Basidiomycota</taxon>
        <taxon>Agaricomycotina</taxon>
        <taxon>Agaricomycetes</taxon>
        <taxon>Hymenochaetales</taxon>
        <taxon>Schizoporaceae</taxon>
        <taxon>Schizopora</taxon>
    </lineage>
</organism>
<keyword evidence="3" id="KW-1185">Reference proteome</keyword>
<dbReference type="InterPro" id="IPR045341">
    <property type="entry name" value="DUF6532"/>
</dbReference>